<protein>
    <submittedName>
        <fullName evidence="1">Uncharacterized protein</fullName>
    </submittedName>
</protein>
<reference evidence="1" key="2">
    <citation type="journal article" date="2015" name="Fish Shellfish Immunol.">
        <title>Early steps in the European eel (Anguilla anguilla)-Vibrio vulnificus interaction in the gills: Role of the RtxA13 toxin.</title>
        <authorList>
            <person name="Callol A."/>
            <person name="Pajuelo D."/>
            <person name="Ebbesson L."/>
            <person name="Teles M."/>
            <person name="MacKenzie S."/>
            <person name="Amaro C."/>
        </authorList>
    </citation>
    <scope>NUCLEOTIDE SEQUENCE</scope>
</reference>
<proteinExistence type="predicted"/>
<organism evidence="1">
    <name type="scientific">Anguilla anguilla</name>
    <name type="common">European freshwater eel</name>
    <name type="synonym">Muraena anguilla</name>
    <dbReference type="NCBI Taxonomy" id="7936"/>
    <lineage>
        <taxon>Eukaryota</taxon>
        <taxon>Metazoa</taxon>
        <taxon>Chordata</taxon>
        <taxon>Craniata</taxon>
        <taxon>Vertebrata</taxon>
        <taxon>Euteleostomi</taxon>
        <taxon>Actinopterygii</taxon>
        <taxon>Neopterygii</taxon>
        <taxon>Teleostei</taxon>
        <taxon>Anguilliformes</taxon>
        <taxon>Anguillidae</taxon>
        <taxon>Anguilla</taxon>
    </lineage>
</organism>
<sequence length="20" mass="2198">MLWGFYAARLNGLTLVTLAS</sequence>
<reference evidence="1" key="1">
    <citation type="submission" date="2014-11" db="EMBL/GenBank/DDBJ databases">
        <authorList>
            <person name="Amaro Gonzalez C."/>
        </authorList>
    </citation>
    <scope>NUCLEOTIDE SEQUENCE</scope>
</reference>
<accession>A0A0E9QXR1</accession>
<name>A0A0E9QXR1_ANGAN</name>
<evidence type="ECO:0000313" key="1">
    <source>
        <dbReference type="EMBL" id="JAH21654.1"/>
    </source>
</evidence>
<dbReference type="EMBL" id="GBXM01086923">
    <property type="protein sequence ID" value="JAH21654.1"/>
    <property type="molecule type" value="Transcribed_RNA"/>
</dbReference>
<dbReference type="AlphaFoldDB" id="A0A0E9QXR1"/>